<dbReference type="PANTHER" id="PTHR43308">
    <property type="entry name" value="OUTER MEMBRANE PROTEIN ALPHA-RELATED"/>
    <property type="match status" value="1"/>
</dbReference>
<dbReference type="PROSITE" id="PS51272">
    <property type="entry name" value="SLH"/>
    <property type="match status" value="1"/>
</dbReference>
<gene>
    <name evidence="2" type="ORF">ACD_2C00221G0017</name>
</gene>
<proteinExistence type="predicted"/>
<sequence length="384" mass="44854">MYPLKTKYPYNPGNLEATWNIFTTVYLWNYVPWNFDEWAGSHLWVDIIPQIKHDPIFACMNWVVQFAWTSDSNWHYIILRHPNAPDPNNLAASTVLYSCHLHLSELLAKTWDQVKEWDIIWKSGNTWNSTWEHLHFQIDTWNAPFHPYWPFTLKEANEAWLGFFEAVNAGLGIENARKYTIDPLVYLDKISNIQRPIITSDPTPKAVPAFSTKSRYFTDVSDNVEEIDYLAEKWITKGYWDNTFRPNSNITRAELLAMTFIFGWIRPEWSISKFTDVASTDWFSPYVTAAVAKWFISWYPDNTFKPNNAVTRAEAIAIVLNIAVGKNKIPSAADSLYQDVKTSDWFCRYANYVSENWLLDSIGKFYPSDNLKRSDFAVLLYNLK</sequence>
<protein>
    <recommendedName>
        <fullName evidence="1">SLH domain-containing protein</fullName>
    </recommendedName>
</protein>
<dbReference type="CDD" id="cd12797">
    <property type="entry name" value="M23_peptidase"/>
    <property type="match status" value="1"/>
</dbReference>
<dbReference type="PANTHER" id="PTHR43308:SF5">
    <property type="entry name" value="S-LAYER PROTEIN _ PEPTIDOGLYCAN ENDO-BETA-N-ACETYLGLUCOSAMINIDASE"/>
    <property type="match status" value="1"/>
</dbReference>
<dbReference type="Pfam" id="PF00395">
    <property type="entry name" value="SLH"/>
    <property type="match status" value="2"/>
</dbReference>
<accession>K2H069</accession>
<dbReference type="Gene3D" id="2.70.70.10">
    <property type="entry name" value="Glucose Permease (Domain IIA)"/>
    <property type="match status" value="1"/>
</dbReference>
<feature type="domain" description="SLH" evidence="1">
    <location>
        <begin position="270"/>
        <end position="333"/>
    </location>
</feature>
<reference evidence="2" key="1">
    <citation type="journal article" date="2012" name="Science">
        <title>Fermentation, hydrogen, and sulfur metabolism in multiple uncultivated bacterial phyla.</title>
        <authorList>
            <person name="Wrighton K.C."/>
            <person name="Thomas B.C."/>
            <person name="Sharon I."/>
            <person name="Miller C.S."/>
            <person name="Castelle C.J."/>
            <person name="VerBerkmoes N.C."/>
            <person name="Wilkins M.J."/>
            <person name="Hettich R.L."/>
            <person name="Lipton M.S."/>
            <person name="Williams K.H."/>
            <person name="Long P.E."/>
            <person name="Banfield J.F."/>
        </authorList>
    </citation>
    <scope>NUCLEOTIDE SEQUENCE [LARGE SCALE GENOMIC DNA]</scope>
</reference>
<dbReference type="InterPro" id="IPR001119">
    <property type="entry name" value="SLH_dom"/>
</dbReference>
<comment type="caution">
    <text evidence="2">The sequence shown here is derived from an EMBL/GenBank/DDBJ whole genome shotgun (WGS) entry which is preliminary data.</text>
</comment>
<evidence type="ECO:0000313" key="2">
    <source>
        <dbReference type="EMBL" id="EKE29135.1"/>
    </source>
</evidence>
<dbReference type="EMBL" id="AMFJ01000221">
    <property type="protein sequence ID" value="EKE29135.1"/>
    <property type="molecule type" value="Genomic_DNA"/>
</dbReference>
<organism evidence="2">
    <name type="scientific">uncultured bacterium</name>
    <name type="common">gcode 4</name>
    <dbReference type="NCBI Taxonomy" id="1234023"/>
    <lineage>
        <taxon>Bacteria</taxon>
        <taxon>environmental samples</taxon>
    </lineage>
</organism>
<dbReference type="AlphaFoldDB" id="K2H069"/>
<dbReference type="InterPro" id="IPR011055">
    <property type="entry name" value="Dup_hybrid_motif"/>
</dbReference>
<name>K2H069_9BACT</name>
<evidence type="ECO:0000259" key="1">
    <source>
        <dbReference type="PROSITE" id="PS51272"/>
    </source>
</evidence>
<dbReference type="InterPro" id="IPR051465">
    <property type="entry name" value="Cell_Envelope_Struct_Comp"/>
</dbReference>
<dbReference type="SUPFAM" id="SSF51261">
    <property type="entry name" value="Duplicated hybrid motif"/>
    <property type="match status" value="1"/>
</dbReference>